<organism evidence="1 2">
    <name type="scientific">Gordonia phage Clawz</name>
    <dbReference type="NCBI Taxonomy" id="2743910"/>
    <lineage>
        <taxon>Viruses</taxon>
        <taxon>Duplodnaviria</taxon>
        <taxon>Heunggongvirae</taxon>
        <taxon>Uroviricota</taxon>
        <taxon>Caudoviricetes</taxon>
        <taxon>Clawzvirus</taxon>
        <taxon>Clawzvirus clawz</taxon>
    </lineage>
</organism>
<dbReference type="EMBL" id="MT498058">
    <property type="protein sequence ID" value="QKY79946.1"/>
    <property type="molecule type" value="Genomic_DNA"/>
</dbReference>
<reference evidence="1" key="1">
    <citation type="submission" date="2020-05" db="EMBL/GenBank/DDBJ databases">
        <authorList>
            <person name="Conneilly E.M."/>
            <person name="Corace M.L."/>
            <person name="Daly D."/>
            <person name="Dejene M.A."/>
            <person name="Deng Y."/>
            <person name="Kelly J.M."/>
            <person name="Masiello C.S."/>
            <person name="McDonough D."/>
            <person name="Musser E."/>
            <person name="Pecorale A.L."/>
            <person name="Ray R.F."/>
            <person name="Regan I.M."/>
            <person name="Shedd N.A."/>
            <person name="Tatone J.R."/>
            <person name="Tocci C.W."/>
            <person name="Zarate C.M."/>
            <person name="Whitefleet-Smith J.L."/>
            <person name="Garlena R.A."/>
            <person name="Russell D.A."/>
            <person name="Pope W.H."/>
            <person name="Jacobs-Sera D."/>
            <person name="Hatfull G.F."/>
        </authorList>
    </citation>
    <scope>NUCLEOTIDE SEQUENCE</scope>
</reference>
<name>A0AAE7F812_9CAUD</name>
<dbReference type="GeneID" id="77951790"/>
<proteinExistence type="predicted"/>
<dbReference type="KEGG" id="vg:77951790"/>
<evidence type="ECO:0000313" key="2">
    <source>
        <dbReference type="Proteomes" id="UP000821895"/>
    </source>
</evidence>
<accession>A0AAE7F812</accession>
<dbReference type="RefSeq" id="YP_010675463.1">
    <property type="nucleotide sequence ID" value="NC_071004.1"/>
</dbReference>
<protein>
    <submittedName>
        <fullName evidence="1">Uncharacterized protein</fullName>
    </submittedName>
</protein>
<gene>
    <name evidence="1" type="primary">34</name>
    <name evidence="1" type="ORF">SEA_CLAWZ_34</name>
</gene>
<dbReference type="Proteomes" id="UP000821895">
    <property type="component" value="Segment"/>
</dbReference>
<keyword evidence="2" id="KW-1185">Reference proteome</keyword>
<evidence type="ECO:0000313" key="1">
    <source>
        <dbReference type="EMBL" id="QKY79946.1"/>
    </source>
</evidence>
<sequence length="48" mass="5544">MGRMWPENNTIAWCEHCQTQTVFDTEDPETPTCTVCAMRLLNQIGDQK</sequence>